<dbReference type="Pfam" id="PF01381">
    <property type="entry name" value="HTH_3"/>
    <property type="match status" value="1"/>
</dbReference>
<proteinExistence type="predicted"/>
<dbReference type="KEGG" id="vg:40076570"/>
<keyword evidence="3" id="KW-1185">Reference proteome</keyword>
<name>A0A1W6DXD4_9CAUD</name>
<gene>
    <name evidence="2" type="primary">immR</name>
    <name evidence="2" type="ORF">LAV_00032</name>
</gene>
<reference evidence="2 3" key="1">
    <citation type="submission" date="2017-02" db="EMBL/GenBank/DDBJ databases">
        <title>The first characterized phage against a member of the ecologically important #sphingomonads reveals high dissimilarity against all other known phages.</title>
        <authorList>
            <person name="Nielsen T.K."/>
            <person name="Carstens A.B."/>
            <person name="Kot W."/>
            <person name="Lametsch R."/>
            <person name="Neve H."/>
            <person name="Hansen L.H."/>
        </authorList>
    </citation>
    <scope>NUCLEOTIDE SEQUENCE [LARGE SCALE GENOMIC DNA]</scope>
</reference>
<dbReference type="Proteomes" id="UP000223906">
    <property type="component" value="Segment"/>
</dbReference>
<dbReference type="RefSeq" id="YP_009600761.1">
    <property type="nucleotide sequence ID" value="NC_041927.1"/>
</dbReference>
<dbReference type="GeneID" id="40076570"/>
<accession>A0A1W6DXD4</accession>
<feature type="domain" description="HTH cro/C1-type" evidence="1">
    <location>
        <begin position="33"/>
        <end position="84"/>
    </location>
</feature>
<dbReference type="InterPro" id="IPR010982">
    <property type="entry name" value="Lambda_DNA-bd_dom_sf"/>
</dbReference>
<dbReference type="SUPFAM" id="SSF47413">
    <property type="entry name" value="lambda repressor-like DNA-binding domains"/>
    <property type="match status" value="1"/>
</dbReference>
<dbReference type="EMBL" id="KY629563">
    <property type="protein sequence ID" value="ARK07432.1"/>
    <property type="molecule type" value="Genomic_DNA"/>
</dbReference>
<dbReference type="GO" id="GO:0003677">
    <property type="term" value="F:DNA binding"/>
    <property type="evidence" value="ECO:0007669"/>
    <property type="project" value="InterPro"/>
</dbReference>
<evidence type="ECO:0000313" key="3">
    <source>
        <dbReference type="Proteomes" id="UP000223906"/>
    </source>
</evidence>
<dbReference type="InterPro" id="IPR001387">
    <property type="entry name" value="Cro/C1-type_HTH"/>
</dbReference>
<dbReference type="Gene3D" id="1.10.260.40">
    <property type="entry name" value="lambda repressor-like DNA-binding domains"/>
    <property type="match status" value="1"/>
</dbReference>
<dbReference type="PROSITE" id="PS50943">
    <property type="entry name" value="HTH_CROC1"/>
    <property type="match status" value="1"/>
</dbReference>
<organism evidence="2 3">
    <name type="scientific">Sphingobium phage Lacusarx</name>
    <dbReference type="NCBI Taxonomy" id="1980139"/>
    <lineage>
        <taxon>Viruses</taxon>
        <taxon>Duplodnaviria</taxon>
        <taxon>Heunggongvirae</taxon>
        <taxon>Uroviricota</taxon>
        <taxon>Caudoviricetes</taxon>
        <taxon>Lacusarxvirus</taxon>
        <taxon>Lacusarxvirus lacusarx</taxon>
    </lineage>
</organism>
<sequence length="226" mass="24823">MSKQETTTPRRIDIPGVSENVDLQSMGGRIAWARLRQNMTQKTLAGLAEKSRATIVQYEQNNIDPPVTIVEKLADVLNVSPEFLAFGRHGIEGIANAAEEVVTVPEITFGRDGEYTSGGFAFPKKMMDSFGVDKRGAKLFVLQQDAPGFNYRSGDRLIVNTKITGPVPEHDMYLLKTQTALEVVRCEPNLTRRAEMTFTGAKGQSFTIDPAELDFVGAIVGSVRQS</sequence>
<dbReference type="CDD" id="cd00093">
    <property type="entry name" value="HTH_XRE"/>
    <property type="match status" value="1"/>
</dbReference>
<evidence type="ECO:0000259" key="1">
    <source>
        <dbReference type="PROSITE" id="PS50943"/>
    </source>
</evidence>
<evidence type="ECO:0000313" key="2">
    <source>
        <dbReference type="EMBL" id="ARK07432.1"/>
    </source>
</evidence>
<protein>
    <submittedName>
        <fullName evidence="2">HTH-type transcriptional regulator</fullName>
    </submittedName>
</protein>
<dbReference type="SMART" id="SM00530">
    <property type="entry name" value="HTH_XRE"/>
    <property type="match status" value="1"/>
</dbReference>